<comment type="caution">
    <text evidence="2">The sequence shown here is derived from an EMBL/GenBank/DDBJ whole genome shotgun (WGS) entry which is preliminary data.</text>
</comment>
<dbReference type="EMBL" id="JAEPRD010000015">
    <property type="protein sequence ID" value="KAG2209556.1"/>
    <property type="molecule type" value="Genomic_DNA"/>
</dbReference>
<evidence type="ECO:0000313" key="3">
    <source>
        <dbReference type="Proteomes" id="UP000603453"/>
    </source>
</evidence>
<gene>
    <name evidence="2" type="ORF">INT47_008400</name>
</gene>
<protein>
    <submittedName>
        <fullName evidence="2">Uncharacterized protein</fullName>
    </submittedName>
</protein>
<reference evidence="2" key="1">
    <citation type="submission" date="2020-12" db="EMBL/GenBank/DDBJ databases">
        <title>Metabolic potential, ecology and presence of endohyphal bacteria is reflected in genomic diversity of Mucoromycotina.</title>
        <authorList>
            <person name="Muszewska A."/>
            <person name="Okrasinska A."/>
            <person name="Steczkiewicz K."/>
            <person name="Drgas O."/>
            <person name="Orlowska M."/>
            <person name="Perlinska-Lenart U."/>
            <person name="Aleksandrzak-Piekarczyk T."/>
            <person name="Szatraj K."/>
            <person name="Zielenkiewicz U."/>
            <person name="Pilsyk S."/>
            <person name="Malc E."/>
            <person name="Mieczkowski P."/>
            <person name="Kruszewska J.S."/>
            <person name="Biernat P."/>
            <person name="Pawlowska J."/>
        </authorList>
    </citation>
    <scope>NUCLEOTIDE SEQUENCE</scope>
    <source>
        <strain evidence="2">WA0000017839</strain>
    </source>
</reference>
<accession>A0A8H7V482</accession>
<organism evidence="2 3">
    <name type="scientific">Mucor saturninus</name>
    <dbReference type="NCBI Taxonomy" id="64648"/>
    <lineage>
        <taxon>Eukaryota</taxon>
        <taxon>Fungi</taxon>
        <taxon>Fungi incertae sedis</taxon>
        <taxon>Mucoromycota</taxon>
        <taxon>Mucoromycotina</taxon>
        <taxon>Mucoromycetes</taxon>
        <taxon>Mucorales</taxon>
        <taxon>Mucorineae</taxon>
        <taxon>Mucoraceae</taxon>
        <taxon>Mucor</taxon>
    </lineage>
</organism>
<name>A0A8H7V482_9FUNG</name>
<feature type="chain" id="PRO_5034568375" evidence="1">
    <location>
        <begin position="21"/>
        <end position="70"/>
    </location>
</feature>
<sequence length="70" mass="7214">MLSKVLLLLAVICLLGLVQAAPLGLPLITDHAAQTSDFDIQAANTAVDDQLGLGLLEAIVGPSRGQHKAN</sequence>
<evidence type="ECO:0000256" key="1">
    <source>
        <dbReference type="SAM" id="SignalP"/>
    </source>
</evidence>
<evidence type="ECO:0000313" key="2">
    <source>
        <dbReference type="EMBL" id="KAG2209556.1"/>
    </source>
</evidence>
<dbReference type="Proteomes" id="UP000603453">
    <property type="component" value="Unassembled WGS sequence"/>
</dbReference>
<keyword evidence="3" id="KW-1185">Reference proteome</keyword>
<feature type="signal peptide" evidence="1">
    <location>
        <begin position="1"/>
        <end position="20"/>
    </location>
</feature>
<keyword evidence="1" id="KW-0732">Signal</keyword>
<proteinExistence type="predicted"/>
<dbReference type="AlphaFoldDB" id="A0A8H7V482"/>